<organism evidence="2">
    <name type="scientific">Micromonas pusilla</name>
    <name type="common">Picoplanktonic green alga</name>
    <name type="synonym">Chromulina pusilla</name>
    <dbReference type="NCBI Taxonomy" id="38833"/>
    <lineage>
        <taxon>Eukaryota</taxon>
        <taxon>Viridiplantae</taxon>
        <taxon>Chlorophyta</taxon>
        <taxon>Mamiellophyceae</taxon>
        <taxon>Mamiellales</taxon>
        <taxon>Mamiellaceae</taxon>
        <taxon>Micromonas</taxon>
    </lineage>
</organism>
<proteinExistence type="predicted"/>
<evidence type="ECO:0000313" key="2">
    <source>
        <dbReference type="EMBL" id="CAD8524360.1"/>
    </source>
</evidence>
<protein>
    <submittedName>
        <fullName evidence="2">Uncharacterized protein</fullName>
    </submittedName>
</protein>
<dbReference type="AlphaFoldDB" id="A0A7S0NNA8"/>
<reference evidence="2" key="1">
    <citation type="submission" date="2021-01" db="EMBL/GenBank/DDBJ databases">
        <authorList>
            <person name="Corre E."/>
            <person name="Pelletier E."/>
            <person name="Niang G."/>
            <person name="Scheremetjew M."/>
            <person name="Finn R."/>
            <person name="Kale V."/>
            <person name="Holt S."/>
            <person name="Cochrane G."/>
            <person name="Meng A."/>
            <person name="Brown T."/>
            <person name="Cohen L."/>
        </authorList>
    </citation>
    <scope>NUCLEOTIDE SEQUENCE</scope>
    <source>
        <strain evidence="2">CCMP1723</strain>
    </source>
</reference>
<feature type="region of interest" description="Disordered" evidence="1">
    <location>
        <begin position="179"/>
        <end position="204"/>
    </location>
</feature>
<gene>
    <name evidence="2" type="ORF">MCOM1403_LOCUS10733</name>
</gene>
<sequence length="230" mass="25485">MGRSESFMRTPGHTGVVTYRSDVIAFGTAKVSEAATTARRDVRATYKGPDPLGLRGSTWNQSVTPDYGTYNRHLQQHTTRNLLDTAVGTVAACASQRGDLDDALLKTGYSTSIAFAKVSTSGSWEPSTKATAKEMGESLRRTGLAARANSEETNREMTRRKEYRPPWKIEEERMAAMREAKRKGHWPKPPPPIELAPGTRRAKTRRADLQAVLELDDFVPPPSRAPTPDW</sequence>
<dbReference type="EMBL" id="HBEQ01013351">
    <property type="protein sequence ID" value="CAD8524360.1"/>
    <property type="molecule type" value="Transcribed_RNA"/>
</dbReference>
<accession>A0A7S0NNA8</accession>
<name>A0A7S0NNA8_MICPS</name>
<evidence type="ECO:0000256" key="1">
    <source>
        <dbReference type="SAM" id="MobiDB-lite"/>
    </source>
</evidence>